<evidence type="ECO:0000313" key="2">
    <source>
        <dbReference type="Proteomes" id="UP001362999"/>
    </source>
</evidence>
<comment type="caution">
    <text evidence="1">The sequence shown here is derived from an EMBL/GenBank/DDBJ whole genome shotgun (WGS) entry which is preliminary data.</text>
</comment>
<organism evidence="1 2">
    <name type="scientific">Favolaschia claudopus</name>
    <dbReference type="NCBI Taxonomy" id="2862362"/>
    <lineage>
        <taxon>Eukaryota</taxon>
        <taxon>Fungi</taxon>
        <taxon>Dikarya</taxon>
        <taxon>Basidiomycota</taxon>
        <taxon>Agaricomycotina</taxon>
        <taxon>Agaricomycetes</taxon>
        <taxon>Agaricomycetidae</taxon>
        <taxon>Agaricales</taxon>
        <taxon>Marasmiineae</taxon>
        <taxon>Mycenaceae</taxon>
        <taxon>Favolaschia</taxon>
    </lineage>
</organism>
<dbReference type="EMBL" id="JAWWNJ010000005">
    <property type="protein sequence ID" value="KAK7055370.1"/>
    <property type="molecule type" value="Genomic_DNA"/>
</dbReference>
<name>A0AAW0DTZ4_9AGAR</name>
<gene>
    <name evidence="1" type="ORF">R3P38DRAFT_2846682</name>
</gene>
<accession>A0AAW0DTZ4</accession>
<proteinExistence type="predicted"/>
<reference evidence="1 2" key="1">
    <citation type="journal article" date="2024" name="J Genomics">
        <title>Draft genome sequencing and assembly of Favolaschia claudopus CIRM-BRFM 2984 isolated from oak limbs.</title>
        <authorList>
            <person name="Navarro D."/>
            <person name="Drula E."/>
            <person name="Chaduli D."/>
            <person name="Cazenave R."/>
            <person name="Ahrendt S."/>
            <person name="Wang J."/>
            <person name="Lipzen A."/>
            <person name="Daum C."/>
            <person name="Barry K."/>
            <person name="Grigoriev I.V."/>
            <person name="Favel A."/>
            <person name="Rosso M.N."/>
            <person name="Martin F."/>
        </authorList>
    </citation>
    <scope>NUCLEOTIDE SEQUENCE [LARGE SCALE GENOMIC DNA]</scope>
    <source>
        <strain evidence="1 2">CIRM-BRFM 2984</strain>
    </source>
</reference>
<dbReference type="Proteomes" id="UP001362999">
    <property type="component" value="Unassembled WGS sequence"/>
</dbReference>
<protein>
    <submittedName>
        <fullName evidence="1">Uncharacterized protein</fullName>
    </submittedName>
</protein>
<evidence type="ECO:0000313" key="1">
    <source>
        <dbReference type="EMBL" id="KAK7055370.1"/>
    </source>
</evidence>
<sequence>MDSHFSFGPNGAFFAKSDSIWAWSDNNTLPEPLRLILEDPYHPQANKFPYDVAFPIEPGMFSMSWKTVKGEDYYEELFLGPRYTKLADFMRTIAQNGQHCTRTVFGPNASYFTISPSGYSWQNLPPILENDILGRIKKGHPTSVALGVHGSFVVLYSDGNVTFDVAQHYPAVDAMIRNAAENARRKGISYIALSPHAAGQYYVTYGDASASWNIPNEWTVDVTTVSKSLRPVGSAPLALAGVTGGTAAAAGFAAAQGQTPSTPSTLSTGLHAAAKLFHAYQDQQQQNTYAPQQTSFFDTSNSSPPSFDPSTLGNFDPSVLTNNGIDASTLVAGLDPANVVNGIAAIFGSN</sequence>
<dbReference type="AlphaFoldDB" id="A0AAW0DTZ4"/>
<keyword evidence="2" id="KW-1185">Reference proteome</keyword>